<evidence type="ECO:0000313" key="2">
    <source>
        <dbReference type="EMBL" id="PNX96427.1"/>
    </source>
</evidence>
<dbReference type="GO" id="GO:0061608">
    <property type="term" value="F:nuclear import signal receptor activity"/>
    <property type="evidence" value="ECO:0007669"/>
    <property type="project" value="TreeGrafter"/>
</dbReference>
<dbReference type="Proteomes" id="UP000236291">
    <property type="component" value="Unassembled WGS sequence"/>
</dbReference>
<reference evidence="2 3" key="1">
    <citation type="journal article" date="2014" name="Am. J. Bot.">
        <title>Genome assembly and annotation for red clover (Trifolium pratense; Fabaceae).</title>
        <authorList>
            <person name="Istvanek J."/>
            <person name="Jaros M."/>
            <person name="Krenek A."/>
            <person name="Repkova J."/>
        </authorList>
    </citation>
    <scope>NUCLEOTIDE SEQUENCE [LARGE SCALE GENOMIC DNA]</scope>
    <source>
        <strain evidence="3">cv. Tatra</strain>
        <tissue evidence="2">Young leaves</tissue>
    </source>
</reference>
<reference evidence="2 3" key="2">
    <citation type="journal article" date="2017" name="Front. Plant Sci.">
        <title>Gene Classification and Mining of Molecular Markers Useful in Red Clover (Trifolium pratense) Breeding.</title>
        <authorList>
            <person name="Istvanek J."/>
            <person name="Dluhosova J."/>
            <person name="Dluhos P."/>
            <person name="Patkova L."/>
            <person name="Nedelnik J."/>
            <person name="Repkova J."/>
        </authorList>
    </citation>
    <scope>NUCLEOTIDE SEQUENCE [LARGE SCALE GENOMIC DNA]</scope>
    <source>
        <strain evidence="3">cv. Tatra</strain>
        <tissue evidence="2">Young leaves</tissue>
    </source>
</reference>
<protein>
    <submittedName>
        <fullName evidence="2">Uncharacterized protein</fullName>
    </submittedName>
</protein>
<accession>A0A2K3N064</accession>
<dbReference type="EMBL" id="ASHM01014497">
    <property type="protein sequence ID" value="PNX96427.1"/>
    <property type="molecule type" value="Genomic_DNA"/>
</dbReference>
<evidence type="ECO:0000256" key="1">
    <source>
        <dbReference type="SAM" id="MobiDB-lite"/>
    </source>
</evidence>
<dbReference type="PANTHER" id="PTHR37723:SF1">
    <property type="entry name" value="PROTEIN FAR-RED-ELONGATED HYPOCOTYL 1-LIKE"/>
    <property type="match status" value="1"/>
</dbReference>
<dbReference type="GO" id="GO:0005737">
    <property type="term" value="C:cytoplasm"/>
    <property type="evidence" value="ECO:0007669"/>
    <property type="project" value="TreeGrafter"/>
</dbReference>
<feature type="compositionally biased region" description="Polar residues" evidence="1">
    <location>
        <begin position="79"/>
        <end position="91"/>
    </location>
</feature>
<evidence type="ECO:0000313" key="3">
    <source>
        <dbReference type="Proteomes" id="UP000236291"/>
    </source>
</evidence>
<feature type="compositionally biased region" description="Basic and acidic residues" evidence="1">
    <location>
        <begin position="67"/>
        <end position="78"/>
    </location>
</feature>
<gene>
    <name evidence="2" type="ORF">L195_g019633</name>
</gene>
<dbReference type="AlphaFoldDB" id="A0A2K3N064"/>
<proteinExistence type="predicted"/>
<dbReference type="PANTHER" id="PTHR37723">
    <property type="entry name" value="PROTEIN FAR-RED ELONGATED HYPOCOTYL 1"/>
    <property type="match status" value="1"/>
</dbReference>
<organism evidence="2 3">
    <name type="scientific">Trifolium pratense</name>
    <name type="common">Red clover</name>
    <dbReference type="NCBI Taxonomy" id="57577"/>
    <lineage>
        <taxon>Eukaryota</taxon>
        <taxon>Viridiplantae</taxon>
        <taxon>Streptophyta</taxon>
        <taxon>Embryophyta</taxon>
        <taxon>Tracheophyta</taxon>
        <taxon>Spermatophyta</taxon>
        <taxon>Magnoliopsida</taxon>
        <taxon>eudicotyledons</taxon>
        <taxon>Gunneridae</taxon>
        <taxon>Pentapetalae</taxon>
        <taxon>rosids</taxon>
        <taxon>fabids</taxon>
        <taxon>Fabales</taxon>
        <taxon>Fabaceae</taxon>
        <taxon>Papilionoideae</taxon>
        <taxon>50 kb inversion clade</taxon>
        <taxon>NPAAA clade</taxon>
        <taxon>Hologalegina</taxon>
        <taxon>IRL clade</taxon>
        <taxon>Trifolieae</taxon>
        <taxon>Trifolium</taxon>
    </lineage>
</organism>
<name>A0A2K3N064_TRIPR</name>
<dbReference type="GO" id="GO:0051457">
    <property type="term" value="P:maintenance of protein location in nucleus"/>
    <property type="evidence" value="ECO:0007669"/>
    <property type="project" value="TreeGrafter"/>
</dbReference>
<dbReference type="STRING" id="57577.A0A2K3N064"/>
<dbReference type="GO" id="GO:0016607">
    <property type="term" value="C:nuclear speck"/>
    <property type="evidence" value="ECO:0007669"/>
    <property type="project" value="TreeGrafter"/>
</dbReference>
<dbReference type="InterPro" id="IPR037766">
    <property type="entry name" value="FHY1"/>
</dbReference>
<comment type="caution">
    <text evidence="2">The sequence shown here is derived from an EMBL/GenBank/DDBJ whole genome shotgun (WGS) entry which is preliminary data.</text>
</comment>
<feature type="region of interest" description="Disordered" evidence="1">
    <location>
        <begin position="67"/>
        <end position="91"/>
    </location>
</feature>
<sequence length="215" mass="24584">MDEMRDINIIEWNKKRKLQGFQLDLIRPKHKCRVESSSSEDESMIDESPILESANNHTVNRRTDAAFLDDRSEHESAKDSNSFIEDSDTSMSVNDDAKLEADSANTSLCVNRLNYSEDETFIDSKYNPSYDDPDTQAMEIPEQHLLINSEYVKDSSDDQLIDKELEEFLISHGVIPDKYALSSGILILNQTEADSSIRPPTIDEEFEEYFSALML</sequence>
<dbReference type="GO" id="GO:0009639">
    <property type="term" value="P:response to red or far red light"/>
    <property type="evidence" value="ECO:0007669"/>
    <property type="project" value="InterPro"/>
</dbReference>